<name>A0A838XWR7_9HYPH</name>
<keyword evidence="2" id="KW-0238">DNA-binding</keyword>
<dbReference type="InterPro" id="IPR018060">
    <property type="entry name" value="HTH_AraC"/>
</dbReference>
<evidence type="ECO:0000313" key="5">
    <source>
        <dbReference type="EMBL" id="MBA4611484.1"/>
    </source>
</evidence>
<evidence type="ECO:0000256" key="1">
    <source>
        <dbReference type="ARBA" id="ARBA00023015"/>
    </source>
</evidence>
<evidence type="ECO:0000259" key="4">
    <source>
        <dbReference type="PROSITE" id="PS01124"/>
    </source>
</evidence>
<dbReference type="Proteomes" id="UP000559404">
    <property type="component" value="Unassembled WGS sequence"/>
</dbReference>
<feature type="domain" description="HTH araC/xylS-type" evidence="4">
    <location>
        <begin position="88"/>
        <end position="200"/>
    </location>
</feature>
<dbReference type="PROSITE" id="PS01124">
    <property type="entry name" value="HTH_ARAC_FAMILY_2"/>
    <property type="match status" value="1"/>
</dbReference>
<keyword evidence="6" id="KW-1185">Reference proteome</keyword>
<dbReference type="GO" id="GO:0003700">
    <property type="term" value="F:DNA-binding transcription factor activity"/>
    <property type="evidence" value="ECO:0007669"/>
    <property type="project" value="InterPro"/>
</dbReference>
<dbReference type="PANTHER" id="PTHR46796:SF2">
    <property type="entry name" value="TRANSCRIPTIONAL REGULATORY PROTEIN"/>
    <property type="match status" value="1"/>
</dbReference>
<dbReference type="SUPFAM" id="SSF46689">
    <property type="entry name" value="Homeodomain-like"/>
    <property type="match status" value="1"/>
</dbReference>
<dbReference type="EMBL" id="JACEON010000005">
    <property type="protein sequence ID" value="MBA4611484.1"/>
    <property type="molecule type" value="Genomic_DNA"/>
</dbReference>
<gene>
    <name evidence="5" type="ORF">H1W37_07480</name>
</gene>
<reference evidence="5 6" key="1">
    <citation type="submission" date="2020-07" db="EMBL/GenBank/DDBJ databases">
        <authorList>
            <person name="Li M."/>
        </authorList>
    </citation>
    <scope>NUCLEOTIDE SEQUENCE [LARGE SCALE GENOMIC DNA]</scope>
    <source>
        <strain evidence="5 6">DSM 23284</strain>
    </source>
</reference>
<keyword evidence="3" id="KW-0804">Transcription</keyword>
<evidence type="ECO:0000313" key="6">
    <source>
        <dbReference type="Proteomes" id="UP000559404"/>
    </source>
</evidence>
<dbReference type="InterPro" id="IPR050204">
    <property type="entry name" value="AraC_XylS_family_regulators"/>
</dbReference>
<protein>
    <submittedName>
        <fullName evidence="5">AraC family transcriptional regulator</fullName>
    </submittedName>
</protein>
<dbReference type="InterPro" id="IPR009057">
    <property type="entry name" value="Homeodomain-like_sf"/>
</dbReference>
<sequence length="224" mass="24134">MTTVLERWNHTATAPSRELILPDGCRDLILVAAPGQRPDCFVSELQAAPRMAEIAAGARMTGFRLKPGTMVDAAPLLTRVAASGCDPEDASALLAEHTARPPVLAEAIHSLEAADSASVARAARRIGLGLRSLQRLFRDHDLPPPGFWLQLARARRAAAALAPQVPLSDLAADAGYADQAHMTRAFRRWFAISPARLQHDAGRRHLLRQSGLAVPLTGEQISIR</sequence>
<accession>A0A838XWR7</accession>
<keyword evidence="1" id="KW-0805">Transcription regulation</keyword>
<dbReference type="SMART" id="SM00342">
    <property type="entry name" value="HTH_ARAC"/>
    <property type="match status" value="1"/>
</dbReference>
<evidence type="ECO:0000256" key="3">
    <source>
        <dbReference type="ARBA" id="ARBA00023163"/>
    </source>
</evidence>
<dbReference type="Pfam" id="PF12833">
    <property type="entry name" value="HTH_18"/>
    <property type="match status" value="1"/>
</dbReference>
<dbReference type="RefSeq" id="WP_181759677.1">
    <property type="nucleotide sequence ID" value="NZ_BMCR01000006.1"/>
</dbReference>
<proteinExistence type="predicted"/>
<dbReference type="PANTHER" id="PTHR46796">
    <property type="entry name" value="HTH-TYPE TRANSCRIPTIONAL ACTIVATOR RHAS-RELATED"/>
    <property type="match status" value="1"/>
</dbReference>
<dbReference type="GO" id="GO:0043565">
    <property type="term" value="F:sequence-specific DNA binding"/>
    <property type="evidence" value="ECO:0007669"/>
    <property type="project" value="InterPro"/>
</dbReference>
<reference evidence="5 6" key="2">
    <citation type="submission" date="2020-08" db="EMBL/GenBank/DDBJ databases">
        <title>Stappia taiwanensis sp. nov., isolated from a coastal thermal spring.</title>
        <authorList>
            <person name="Kampfer P."/>
        </authorList>
    </citation>
    <scope>NUCLEOTIDE SEQUENCE [LARGE SCALE GENOMIC DNA]</scope>
    <source>
        <strain evidence="5 6">DSM 23284</strain>
    </source>
</reference>
<evidence type="ECO:0000256" key="2">
    <source>
        <dbReference type="ARBA" id="ARBA00023125"/>
    </source>
</evidence>
<dbReference type="AlphaFoldDB" id="A0A838XWR7"/>
<organism evidence="5 6">
    <name type="scientific">Stappia taiwanensis</name>
    <dbReference type="NCBI Taxonomy" id="992267"/>
    <lineage>
        <taxon>Bacteria</taxon>
        <taxon>Pseudomonadati</taxon>
        <taxon>Pseudomonadota</taxon>
        <taxon>Alphaproteobacteria</taxon>
        <taxon>Hyphomicrobiales</taxon>
        <taxon>Stappiaceae</taxon>
        <taxon>Stappia</taxon>
    </lineage>
</organism>
<comment type="caution">
    <text evidence="5">The sequence shown here is derived from an EMBL/GenBank/DDBJ whole genome shotgun (WGS) entry which is preliminary data.</text>
</comment>
<dbReference type="Gene3D" id="1.10.10.60">
    <property type="entry name" value="Homeodomain-like"/>
    <property type="match status" value="1"/>
</dbReference>